<keyword evidence="5 7" id="KW-0472">Membrane</keyword>
<feature type="region of interest" description="Disordered" evidence="6">
    <location>
        <begin position="1"/>
        <end position="34"/>
    </location>
</feature>
<reference evidence="8 9" key="1">
    <citation type="journal article" date="2018" name="Front. Microbiol.">
        <title>Genomic and genetic insights into a cosmopolitan fungus, Paecilomyces variotii (Eurotiales).</title>
        <authorList>
            <person name="Urquhart A.S."/>
            <person name="Mondo S.J."/>
            <person name="Makela M.R."/>
            <person name="Hane J.K."/>
            <person name="Wiebenga A."/>
            <person name="He G."/>
            <person name="Mihaltcheva S."/>
            <person name="Pangilinan J."/>
            <person name="Lipzen A."/>
            <person name="Barry K."/>
            <person name="de Vries R.P."/>
            <person name="Grigoriev I.V."/>
            <person name="Idnurm A."/>
        </authorList>
    </citation>
    <scope>NUCLEOTIDE SEQUENCE [LARGE SCALE GENOMIC DNA]</scope>
    <source>
        <strain evidence="8 9">CBS 101075</strain>
    </source>
</reference>
<evidence type="ECO:0000256" key="1">
    <source>
        <dbReference type="ARBA" id="ARBA00004141"/>
    </source>
</evidence>
<dbReference type="RefSeq" id="XP_028489634.1">
    <property type="nucleotide sequence ID" value="XM_028629613.1"/>
</dbReference>
<name>A0A443I7C6_BYSSP</name>
<comment type="subcellular location">
    <subcellularLocation>
        <location evidence="1">Membrane</location>
        <topology evidence="1">Multi-pass membrane protein</topology>
    </subcellularLocation>
</comment>
<dbReference type="GO" id="GO:0015123">
    <property type="term" value="F:acetate transmembrane transporter activity"/>
    <property type="evidence" value="ECO:0007669"/>
    <property type="project" value="TreeGrafter"/>
</dbReference>
<dbReference type="GO" id="GO:0005886">
    <property type="term" value="C:plasma membrane"/>
    <property type="evidence" value="ECO:0007669"/>
    <property type="project" value="TreeGrafter"/>
</dbReference>
<accession>A0A443I7C6</accession>
<evidence type="ECO:0000256" key="2">
    <source>
        <dbReference type="ARBA" id="ARBA00005587"/>
    </source>
</evidence>
<organism evidence="8 9">
    <name type="scientific">Byssochlamys spectabilis</name>
    <name type="common">Paecilomyces variotii</name>
    <dbReference type="NCBI Taxonomy" id="264951"/>
    <lineage>
        <taxon>Eukaryota</taxon>
        <taxon>Fungi</taxon>
        <taxon>Dikarya</taxon>
        <taxon>Ascomycota</taxon>
        <taxon>Pezizomycotina</taxon>
        <taxon>Eurotiomycetes</taxon>
        <taxon>Eurotiomycetidae</taxon>
        <taxon>Eurotiales</taxon>
        <taxon>Thermoascaceae</taxon>
        <taxon>Paecilomyces</taxon>
    </lineage>
</organism>
<evidence type="ECO:0000256" key="4">
    <source>
        <dbReference type="ARBA" id="ARBA00022989"/>
    </source>
</evidence>
<gene>
    <name evidence="8" type="ORF">C8Q69DRAFT_453268</name>
</gene>
<dbReference type="PANTHER" id="PTHR31123:SF1">
    <property type="entry name" value="ACCUMULATION OF DYADS PROTEIN 2-RELATED"/>
    <property type="match status" value="1"/>
</dbReference>
<evidence type="ECO:0000256" key="5">
    <source>
        <dbReference type="ARBA" id="ARBA00023136"/>
    </source>
</evidence>
<evidence type="ECO:0000256" key="6">
    <source>
        <dbReference type="SAM" id="MobiDB-lite"/>
    </source>
</evidence>
<feature type="transmembrane region" description="Helical" evidence="7">
    <location>
        <begin position="225"/>
        <end position="246"/>
    </location>
</feature>
<dbReference type="AlphaFoldDB" id="A0A443I7C6"/>
<feature type="transmembrane region" description="Helical" evidence="7">
    <location>
        <begin position="160"/>
        <end position="181"/>
    </location>
</feature>
<dbReference type="EMBL" id="RCNU01000001">
    <property type="protein sequence ID" value="RWQ99989.1"/>
    <property type="molecule type" value="Genomic_DNA"/>
</dbReference>
<sequence length="267" mass="28622">MSLQNSDGGHFNGNGKETNPGGHGRVSRFPQTVSNVPMPSTHQATVSQVPFPPYQKLANPGPLGLLGFAVTSLVLGLYECGVGLPNENPQGNVGPNQAILGLAIFMGGTAQFIAGIMEWRVGNTFGTTVHCCYGAFWLSYAMFLIPYLDVKAAYNNDMRAYSFAIGVYLIIWCAVSFLFFIAALKTNLTILAVFFFLVLAFLFLSIASFIETEHPAASVRVNKTGGAFTVICAALAFYAGGSGLMLPDTTFVRFPLGIIPRHDDEGS</sequence>
<keyword evidence="3 7" id="KW-0812">Transmembrane</keyword>
<evidence type="ECO:0000256" key="3">
    <source>
        <dbReference type="ARBA" id="ARBA00022692"/>
    </source>
</evidence>
<dbReference type="GeneID" id="39598890"/>
<dbReference type="STRING" id="264951.A0A443I7C6"/>
<keyword evidence="9" id="KW-1185">Reference proteome</keyword>
<keyword evidence="4 7" id="KW-1133">Transmembrane helix</keyword>
<dbReference type="PANTHER" id="PTHR31123">
    <property type="entry name" value="ACCUMULATION OF DYADS PROTEIN 2-RELATED"/>
    <property type="match status" value="1"/>
</dbReference>
<dbReference type="VEuPathDB" id="FungiDB:C8Q69DRAFT_453268"/>
<feature type="transmembrane region" description="Helical" evidence="7">
    <location>
        <begin position="98"/>
        <end position="117"/>
    </location>
</feature>
<dbReference type="InterPro" id="IPR051633">
    <property type="entry name" value="AceTr"/>
</dbReference>
<evidence type="ECO:0000313" key="8">
    <source>
        <dbReference type="EMBL" id="RWQ99989.1"/>
    </source>
</evidence>
<evidence type="ECO:0000256" key="7">
    <source>
        <dbReference type="SAM" id="Phobius"/>
    </source>
</evidence>
<comment type="similarity">
    <text evidence="2">Belongs to the acetate uptake transporter (AceTr) (TC 2.A.96) family.</text>
</comment>
<protein>
    <submittedName>
        <fullName evidence="8">Gpr1 family protein</fullName>
    </submittedName>
</protein>
<feature type="transmembrane region" description="Helical" evidence="7">
    <location>
        <begin position="57"/>
        <end position="78"/>
    </location>
</feature>
<dbReference type="Pfam" id="PF01184">
    <property type="entry name" value="Gpr1_Fun34_YaaH"/>
    <property type="match status" value="1"/>
</dbReference>
<proteinExistence type="inferred from homology"/>
<evidence type="ECO:0000313" key="9">
    <source>
        <dbReference type="Proteomes" id="UP000283841"/>
    </source>
</evidence>
<dbReference type="OrthoDB" id="3648309at2759"/>
<dbReference type="Proteomes" id="UP000283841">
    <property type="component" value="Unassembled WGS sequence"/>
</dbReference>
<feature type="transmembrane region" description="Helical" evidence="7">
    <location>
        <begin position="188"/>
        <end position="210"/>
    </location>
</feature>
<dbReference type="NCBIfam" id="NF038013">
    <property type="entry name" value="AceTr_1"/>
    <property type="match status" value="1"/>
</dbReference>
<comment type="caution">
    <text evidence="8">The sequence shown here is derived from an EMBL/GenBank/DDBJ whole genome shotgun (WGS) entry which is preliminary data.</text>
</comment>
<dbReference type="InterPro" id="IPR000791">
    <property type="entry name" value="Gpr1/Fun34/SatP-like"/>
</dbReference>
<feature type="transmembrane region" description="Helical" evidence="7">
    <location>
        <begin position="129"/>
        <end position="148"/>
    </location>
</feature>